<dbReference type="Proteomes" id="UP001607151">
    <property type="component" value="Unassembled WGS sequence"/>
</dbReference>
<organism evidence="5 6">
    <name type="scientific">Vibrio rumoiensis</name>
    <dbReference type="NCBI Taxonomy" id="76258"/>
    <lineage>
        <taxon>Bacteria</taxon>
        <taxon>Pseudomonadati</taxon>
        <taxon>Pseudomonadota</taxon>
        <taxon>Gammaproteobacteria</taxon>
        <taxon>Vibrionales</taxon>
        <taxon>Vibrionaceae</taxon>
        <taxon>Vibrio</taxon>
    </lineage>
</organism>
<dbReference type="EMBL" id="JBIHSN010000003">
    <property type="protein sequence ID" value="MFH0267156.1"/>
    <property type="molecule type" value="Genomic_DNA"/>
</dbReference>
<dbReference type="InterPro" id="IPR018060">
    <property type="entry name" value="HTH_AraC"/>
</dbReference>
<dbReference type="Gene3D" id="1.10.10.60">
    <property type="entry name" value="Homeodomain-like"/>
    <property type="match status" value="1"/>
</dbReference>
<evidence type="ECO:0000256" key="1">
    <source>
        <dbReference type="ARBA" id="ARBA00023015"/>
    </source>
</evidence>
<dbReference type="Pfam" id="PF12625">
    <property type="entry name" value="Arabinose_bd"/>
    <property type="match status" value="1"/>
</dbReference>
<evidence type="ECO:0000256" key="2">
    <source>
        <dbReference type="ARBA" id="ARBA00023125"/>
    </source>
</evidence>
<dbReference type="Pfam" id="PF12833">
    <property type="entry name" value="HTH_18"/>
    <property type="match status" value="1"/>
</dbReference>
<protein>
    <submittedName>
        <fullName evidence="5">AraC family transcriptional regulator ligand-binding domain-containing protein</fullName>
    </submittedName>
</protein>
<keyword evidence="1" id="KW-0805">Transcription regulation</keyword>
<reference evidence="5 6" key="1">
    <citation type="submission" date="2024-10" db="EMBL/GenBank/DDBJ databases">
        <authorList>
            <person name="Yibar A."/>
            <person name="Saticioglu I.B."/>
            <person name="Duman M."/>
            <person name="Ajmi N."/>
            <person name="Gurler F."/>
            <person name="Ay H."/>
            <person name="Onuk E."/>
            <person name="Guler S."/>
            <person name="Romalde J.L."/>
        </authorList>
    </citation>
    <scope>NUCLEOTIDE SEQUENCE [LARGE SCALE GENOMIC DNA]</scope>
    <source>
        <strain evidence="5 6">14-MA-B</strain>
    </source>
</reference>
<sequence>MTCFIRAACLEGYEEIVRSYGENPTLLLKKAGVIQSQLRDPDTFIYYEHFLQALELAKIECNNDVFGLELGLKQSVHNLGMMKNYMYRQGSILQALGSLNKYIHLYAEGFSLTITPTGNHYKVEFNHLHQEYFTAQKAQFTLAACFNIFTELLGYQTAVHKMSFKQPIPHQDTRYFEERFGCSMMFNAEQDAIYLPKTLVMQKPAVPNDEKNLTFSNEKLSQSKPSVNATEFIYQTIKSLLATGECNKNNIALCMGIHPKKLQRLLTEKNTSYREIIEQVRQEEAIKLLQQPQLSLTMIALKLGYSELAVFSRNFKTWFQQTPSQWRDKNVMAVA</sequence>
<gene>
    <name evidence="5" type="ORF">ACGRQ9_17060</name>
</gene>
<dbReference type="PANTHER" id="PTHR47894:SF4">
    <property type="entry name" value="HTH-TYPE TRANSCRIPTIONAL REGULATOR GADX"/>
    <property type="match status" value="1"/>
</dbReference>
<feature type="domain" description="HTH araC/xylS-type" evidence="4">
    <location>
        <begin position="231"/>
        <end position="329"/>
    </location>
</feature>
<keyword evidence="2" id="KW-0238">DNA-binding</keyword>
<dbReference type="RefSeq" id="WP_394608673.1">
    <property type="nucleotide sequence ID" value="NZ_JBIHSJ010000004.1"/>
</dbReference>
<proteinExistence type="predicted"/>
<dbReference type="InterPro" id="IPR009057">
    <property type="entry name" value="Homeodomain-like_sf"/>
</dbReference>
<evidence type="ECO:0000313" key="5">
    <source>
        <dbReference type="EMBL" id="MFH0267156.1"/>
    </source>
</evidence>
<dbReference type="InterPro" id="IPR032687">
    <property type="entry name" value="AraC-type_N"/>
</dbReference>
<dbReference type="PANTHER" id="PTHR47894">
    <property type="entry name" value="HTH-TYPE TRANSCRIPTIONAL REGULATOR GADX"/>
    <property type="match status" value="1"/>
</dbReference>
<keyword evidence="6" id="KW-1185">Reference proteome</keyword>
<dbReference type="SMART" id="SM00342">
    <property type="entry name" value="HTH_ARAC"/>
    <property type="match status" value="1"/>
</dbReference>
<dbReference type="PROSITE" id="PS01124">
    <property type="entry name" value="HTH_ARAC_FAMILY_2"/>
    <property type="match status" value="1"/>
</dbReference>
<evidence type="ECO:0000259" key="4">
    <source>
        <dbReference type="PROSITE" id="PS01124"/>
    </source>
</evidence>
<comment type="caution">
    <text evidence="5">The sequence shown here is derived from an EMBL/GenBank/DDBJ whole genome shotgun (WGS) entry which is preliminary data.</text>
</comment>
<keyword evidence="3" id="KW-0804">Transcription</keyword>
<evidence type="ECO:0000256" key="3">
    <source>
        <dbReference type="ARBA" id="ARBA00023163"/>
    </source>
</evidence>
<accession>A0ABW7J0F6</accession>
<evidence type="ECO:0000313" key="6">
    <source>
        <dbReference type="Proteomes" id="UP001607151"/>
    </source>
</evidence>
<name>A0ABW7J0F6_9VIBR</name>
<dbReference type="SUPFAM" id="SSF46689">
    <property type="entry name" value="Homeodomain-like"/>
    <property type="match status" value="1"/>
</dbReference>